<evidence type="ECO:0000259" key="12">
    <source>
        <dbReference type="Pfam" id="PF03908"/>
    </source>
</evidence>
<feature type="transmembrane region" description="Helical" evidence="11">
    <location>
        <begin position="275"/>
        <end position="296"/>
    </location>
</feature>
<sequence>MSTSISSQIQSLADLLKQTNELISRLDKLSFQPGSEPLDGVGSVRVELAQDIHDSLKALDEELEVLGQEVEDIYPTIDSRSRQSSEREREKARIVAQVVRLGDDLRNSRRAFRRAQLSAKRASEAAKVRERELVFASLQQPTQDESRTTGDSGEVAPDLFASRRKLAQSKQLTKEELEINASSDVTTALRRTHDLLSTELQRSRFAQETFDQSTAALQQLGEQYDTLGSVLGKSRELLGTLLRSQKSDTWYLETAFYILLATLGWLFFRRILYGPFFKLPLFLWNVLLFLLNWVAWKPILLFLQVTGVVTTRSAGARTTPGFAITSQSRPPLIVQQSATGRAPRIDNMAEHMPYKAGGVPAGMGGGNAKKRPEDVLGGQTSEQIGKMAEQSQNQDRQEAKPVVRGDGMVLKDREDEPVNPKKKTFEATNEEQPKQRAKRDEL</sequence>
<dbReference type="GO" id="GO:0005789">
    <property type="term" value="C:endoplasmic reticulum membrane"/>
    <property type="evidence" value="ECO:0007669"/>
    <property type="project" value="UniProtKB-SubCell"/>
</dbReference>
<evidence type="ECO:0000256" key="10">
    <source>
        <dbReference type="SAM" id="MobiDB-lite"/>
    </source>
</evidence>
<evidence type="ECO:0000256" key="2">
    <source>
        <dbReference type="ARBA" id="ARBA00022448"/>
    </source>
</evidence>
<organism evidence="13 14">
    <name type="scientific">Polychaeton citri CBS 116435</name>
    <dbReference type="NCBI Taxonomy" id="1314669"/>
    <lineage>
        <taxon>Eukaryota</taxon>
        <taxon>Fungi</taxon>
        <taxon>Dikarya</taxon>
        <taxon>Ascomycota</taxon>
        <taxon>Pezizomycotina</taxon>
        <taxon>Dothideomycetes</taxon>
        <taxon>Dothideomycetidae</taxon>
        <taxon>Capnodiales</taxon>
        <taxon>Capnodiaceae</taxon>
        <taxon>Polychaeton</taxon>
    </lineage>
</organism>
<dbReference type="PANTHER" id="PTHR12825">
    <property type="entry name" value="BNIP1-RELATED"/>
    <property type="match status" value="1"/>
</dbReference>
<feature type="domain" description="Sec20 C-terminal" evidence="12">
    <location>
        <begin position="182"/>
        <end position="271"/>
    </location>
</feature>
<gene>
    <name evidence="13" type="ORF">K431DRAFT_283051</name>
</gene>
<evidence type="ECO:0000313" key="14">
    <source>
        <dbReference type="Proteomes" id="UP000799441"/>
    </source>
</evidence>
<keyword evidence="4" id="KW-0256">Endoplasmic reticulum</keyword>
<comment type="similarity">
    <text evidence="9">Belongs to the SEC20 family.</text>
</comment>
<dbReference type="AlphaFoldDB" id="A0A9P4QE29"/>
<keyword evidence="8 11" id="KW-0472">Membrane</keyword>
<evidence type="ECO:0000256" key="7">
    <source>
        <dbReference type="ARBA" id="ARBA00023054"/>
    </source>
</evidence>
<dbReference type="InterPro" id="IPR056173">
    <property type="entry name" value="Sec20_C"/>
</dbReference>
<dbReference type="InterPro" id="IPR010989">
    <property type="entry name" value="SNARE"/>
</dbReference>
<evidence type="ECO:0000256" key="8">
    <source>
        <dbReference type="ARBA" id="ARBA00023136"/>
    </source>
</evidence>
<dbReference type="OrthoDB" id="46868at2759"/>
<feature type="transmembrane region" description="Helical" evidence="11">
    <location>
        <begin position="250"/>
        <end position="268"/>
    </location>
</feature>
<dbReference type="PANTHER" id="PTHR12825:SF0">
    <property type="entry name" value="VESICLE TRANSPORT PROTEIN SEC20"/>
    <property type="match status" value="1"/>
</dbReference>
<reference evidence="13" key="1">
    <citation type="journal article" date="2020" name="Stud. Mycol.">
        <title>101 Dothideomycetes genomes: a test case for predicting lifestyles and emergence of pathogens.</title>
        <authorList>
            <person name="Haridas S."/>
            <person name="Albert R."/>
            <person name="Binder M."/>
            <person name="Bloem J."/>
            <person name="Labutti K."/>
            <person name="Salamov A."/>
            <person name="Andreopoulos B."/>
            <person name="Baker S."/>
            <person name="Barry K."/>
            <person name="Bills G."/>
            <person name="Bluhm B."/>
            <person name="Cannon C."/>
            <person name="Castanera R."/>
            <person name="Culley D."/>
            <person name="Daum C."/>
            <person name="Ezra D."/>
            <person name="Gonzalez J."/>
            <person name="Henrissat B."/>
            <person name="Kuo A."/>
            <person name="Liang C."/>
            <person name="Lipzen A."/>
            <person name="Lutzoni F."/>
            <person name="Magnuson J."/>
            <person name="Mondo S."/>
            <person name="Nolan M."/>
            <person name="Ohm R."/>
            <person name="Pangilinan J."/>
            <person name="Park H.-J."/>
            <person name="Ramirez L."/>
            <person name="Alfaro M."/>
            <person name="Sun H."/>
            <person name="Tritt A."/>
            <person name="Yoshinaga Y."/>
            <person name="Zwiers L.-H."/>
            <person name="Turgeon B."/>
            <person name="Goodwin S."/>
            <person name="Spatafora J."/>
            <person name="Crous P."/>
            <person name="Grigoriev I."/>
        </authorList>
    </citation>
    <scope>NUCLEOTIDE SEQUENCE</scope>
    <source>
        <strain evidence="13">CBS 116435</strain>
    </source>
</reference>
<proteinExistence type="inferred from homology"/>
<keyword evidence="2" id="KW-0813">Transport</keyword>
<comment type="subcellular location">
    <subcellularLocation>
        <location evidence="1">Endoplasmic reticulum membrane</location>
        <topology evidence="1">Single-pass type IV membrane protein</topology>
    </subcellularLocation>
</comment>
<dbReference type="GO" id="GO:0005484">
    <property type="term" value="F:SNAP receptor activity"/>
    <property type="evidence" value="ECO:0007669"/>
    <property type="project" value="InterPro"/>
</dbReference>
<name>A0A9P4QE29_9PEZI</name>
<accession>A0A9P4QE29</accession>
<keyword evidence="7" id="KW-0175">Coiled coil</keyword>
<evidence type="ECO:0000256" key="5">
    <source>
        <dbReference type="ARBA" id="ARBA00022892"/>
    </source>
</evidence>
<evidence type="ECO:0000256" key="4">
    <source>
        <dbReference type="ARBA" id="ARBA00022824"/>
    </source>
</evidence>
<comment type="caution">
    <text evidence="13">The sequence shown here is derived from an EMBL/GenBank/DDBJ whole genome shotgun (WGS) entry which is preliminary data.</text>
</comment>
<evidence type="ECO:0000256" key="6">
    <source>
        <dbReference type="ARBA" id="ARBA00022989"/>
    </source>
</evidence>
<dbReference type="SUPFAM" id="SSF47661">
    <property type="entry name" value="t-snare proteins"/>
    <property type="match status" value="1"/>
</dbReference>
<keyword evidence="14" id="KW-1185">Reference proteome</keyword>
<feature type="region of interest" description="Disordered" evidence="10">
    <location>
        <begin position="357"/>
        <end position="442"/>
    </location>
</feature>
<dbReference type="InterPro" id="IPR005606">
    <property type="entry name" value="Sec20"/>
</dbReference>
<evidence type="ECO:0000256" key="3">
    <source>
        <dbReference type="ARBA" id="ARBA00022692"/>
    </source>
</evidence>
<evidence type="ECO:0000256" key="9">
    <source>
        <dbReference type="ARBA" id="ARBA00037934"/>
    </source>
</evidence>
<dbReference type="GO" id="GO:0006890">
    <property type="term" value="P:retrograde vesicle-mediated transport, Golgi to endoplasmic reticulum"/>
    <property type="evidence" value="ECO:0007669"/>
    <property type="project" value="InterPro"/>
</dbReference>
<dbReference type="Proteomes" id="UP000799441">
    <property type="component" value="Unassembled WGS sequence"/>
</dbReference>
<dbReference type="Pfam" id="PF03908">
    <property type="entry name" value="Sec20"/>
    <property type="match status" value="1"/>
</dbReference>
<keyword evidence="3 11" id="KW-0812">Transmembrane</keyword>
<feature type="compositionally biased region" description="Polar residues" evidence="10">
    <location>
        <begin position="378"/>
        <end position="394"/>
    </location>
</feature>
<dbReference type="EMBL" id="MU003777">
    <property type="protein sequence ID" value="KAF2723246.1"/>
    <property type="molecule type" value="Genomic_DNA"/>
</dbReference>
<evidence type="ECO:0000313" key="13">
    <source>
        <dbReference type="EMBL" id="KAF2723246.1"/>
    </source>
</evidence>
<feature type="compositionally biased region" description="Basic and acidic residues" evidence="10">
    <location>
        <begin position="395"/>
        <end position="442"/>
    </location>
</feature>
<protein>
    <recommendedName>
        <fullName evidence="12">Sec20 C-terminal domain-containing protein</fullName>
    </recommendedName>
</protein>
<keyword evidence="5" id="KW-0931">ER-Golgi transport</keyword>
<dbReference type="GO" id="GO:0031201">
    <property type="term" value="C:SNARE complex"/>
    <property type="evidence" value="ECO:0007669"/>
    <property type="project" value="TreeGrafter"/>
</dbReference>
<keyword evidence="6 11" id="KW-1133">Transmembrane helix</keyword>
<evidence type="ECO:0000256" key="1">
    <source>
        <dbReference type="ARBA" id="ARBA00004163"/>
    </source>
</evidence>
<evidence type="ECO:0000256" key="11">
    <source>
        <dbReference type="SAM" id="Phobius"/>
    </source>
</evidence>